<keyword evidence="11" id="KW-0862">Zinc</keyword>
<dbReference type="EC" id="1.1.1.193" evidence="7"/>
<dbReference type="EC" id="3.5.4.26" evidence="6"/>
<comment type="function">
    <text evidence="1">Converts 2,5-diamino-6-(ribosylamino)-4(3h)-pyrimidinone 5'-phosphate into 5-amino-6-(ribosylamino)-2,4(1h,3h)-pyrimidinedione 5'-phosphate.</text>
</comment>
<evidence type="ECO:0000256" key="3">
    <source>
        <dbReference type="ARBA" id="ARBA00004910"/>
    </source>
</evidence>
<evidence type="ECO:0000256" key="8">
    <source>
        <dbReference type="ARBA" id="ARBA00019930"/>
    </source>
</evidence>
<sequence length="446" mass="49687">MSFRLTEGFSFGGVLSKTVPPELSNEVTPWIPEKERNDRYWMEQALLTSMNSVGIANPNPAVGCVIVRNGVEIARGSTLAFGGKHAERVAIESISDKSLLQGACAYVTLEPCSHFGKQPPCTQTLIESGIARCVVALADPNPLVNWDGIRLLKDKGIEVCLGLCASEAMAWNYNFIMSQLLNRPIFAGKWAQTLDGHLADDEFTSKWISGSSSRAYTHWLRQKYDAILVGAGTVLRDIPELSVRSCSQPINRQPMKIVFDPKGRLLNCSEHIQKQLSEKFLASSTPLIIFTQEKFLVSTHNSWAESLKESEHILFLTFKEEDYFWEKIVDYLKSEVVKRHFGKPLQSILVEGGSKLLTQLLAANLLDICHVFIAPILIGGVANRIMNPLSLSLEETAFTSSKYAGGKLSLASQYKLVAQNRLGNDICMEFIPQYLAEELVRRNIFQ</sequence>
<evidence type="ECO:0000256" key="1">
    <source>
        <dbReference type="ARBA" id="ARBA00002151"/>
    </source>
</evidence>
<evidence type="ECO:0000256" key="9">
    <source>
        <dbReference type="ARBA" id="ARBA00022619"/>
    </source>
</evidence>
<dbReference type="InterPro" id="IPR016193">
    <property type="entry name" value="Cytidine_deaminase-like"/>
</dbReference>
<dbReference type="PANTHER" id="PTHR38011">
    <property type="entry name" value="DIHYDROFOLATE REDUCTASE FAMILY PROTEIN (AFU_ORTHOLOGUE AFUA_8G06820)"/>
    <property type="match status" value="1"/>
</dbReference>
<dbReference type="Gene3D" id="3.40.140.10">
    <property type="entry name" value="Cytidine Deaminase, domain 2"/>
    <property type="match status" value="1"/>
</dbReference>
<evidence type="ECO:0000256" key="15">
    <source>
        <dbReference type="ARBA" id="ARBA00049861"/>
    </source>
</evidence>
<evidence type="ECO:0000313" key="18">
    <source>
        <dbReference type="EMBL" id="MBD2611504.1"/>
    </source>
</evidence>
<keyword evidence="19" id="KW-1185">Reference proteome</keyword>
<dbReference type="InterPro" id="IPR002125">
    <property type="entry name" value="CMP_dCMP_dom"/>
</dbReference>
<accession>A0ABR8H7N2</accession>
<dbReference type="GO" id="GO:0008835">
    <property type="term" value="F:diaminohydroxyphosphoribosylaminopyrimidine deaminase activity"/>
    <property type="evidence" value="ECO:0007669"/>
    <property type="project" value="UniProtKB-EC"/>
</dbReference>
<keyword evidence="14" id="KW-0511">Multifunctional enzyme</keyword>
<keyword evidence="12" id="KW-0521">NADP</keyword>
<evidence type="ECO:0000256" key="13">
    <source>
        <dbReference type="ARBA" id="ARBA00023002"/>
    </source>
</evidence>
<dbReference type="EMBL" id="JACJTC010000006">
    <property type="protein sequence ID" value="MBD2611504.1"/>
    <property type="molecule type" value="Genomic_DNA"/>
</dbReference>
<evidence type="ECO:0000256" key="12">
    <source>
        <dbReference type="ARBA" id="ARBA00022857"/>
    </source>
</evidence>
<comment type="pathway">
    <text evidence="3">Cofactor biosynthesis; riboflavin biosynthesis; 5-amino-6-(D-ribitylamino)uracil from GTP: step 3/4.</text>
</comment>
<comment type="similarity">
    <text evidence="4">In the N-terminal section; belongs to the cytidine and deoxycytidylate deaminase family.</text>
</comment>
<dbReference type="SUPFAM" id="SSF53597">
    <property type="entry name" value="Dihydrofolate reductase-like"/>
    <property type="match status" value="1"/>
</dbReference>
<evidence type="ECO:0000256" key="2">
    <source>
        <dbReference type="ARBA" id="ARBA00004882"/>
    </source>
</evidence>
<evidence type="ECO:0000259" key="17">
    <source>
        <dbReference type="PROSITE" id="PS51747"/>
    </source>
</evidence>
<dbReference type="InterPro" id="IPR024072">
    <property type="entry name" value="DHFR-like_dom_sf"/>
</dbReference>
<dbReference type="RefSeq" id="WP_190949226.1">
    <property type="nucleotide sequence ID" value="NZ_JACJTC010000006.1"/>
</dbReference>
<dbReference type="Gene3D" id="3.40.430.10">
    <property type="entry name" value="Dihydrofolate Reductase, subunit A"/>
    <property type="match status" value="1"/>
</dbReference>
<evidence type="ECO:0000256" key="6">
    <source>
        <dbReference type="ARBA" id="ARBA00012766"/>
    </source>
</evidence>
<dbReference type="PROSITE" id="PS51747">
    <property type="entry name" value="CYT_DCMP_DEAMINASES_2"/>
    <property type="match status" value="1"/>
</dbReference>
<proteinExistence type="inferred from homology"/>
<dbReference type="InterPro" id="IPR002734">
    <property type="entry name" value="RibDG_C"/>
</dbReference>
<evidence type="ECO:0000256" key="11">
    <source>
        <dbReference type="ARBA" id="ARBA00022833"/>
    </source>
</evidence>
<protein>
    <recommendedName>
        <fullName evidence="8">Riboflavin biosynthesis protein RibD</fullName>
        <ecNumber evidence="7">1.1.1.193</ecNumber>
        <ecNumber evidence="6">3.5.4.26</ecNumber>
    </recommendedName>
</protein>
<evidence type="ECO:0000256" key="10">
    <source>
        <dbReference type="ARBA" id="ARBA00022723"/>
    </source>
</evidence>
<dbReference type="CDD" id="cd01284">
    <property type="entry name" value="Riboflavin_deaminase-reductase"/>
    <property type="match status" value="1"/>
</dbReference>
<keyword evidence="10" id="KW-0479">Metal-binding</keyword>
<comment type="pathway">
    <text evidence="2">Cofactor biosynthesis; riboflavin biosynthesis; 5-amino-6-(D-ribitylamino)uracil from GTP: step 2/4.</text>
</comment>
<comment type="catalytic activity">
    <reaction evidence="15">
        <text>5-amino-6-(5-phospho-D-ribitylamino)uracil + NADP(+) = 5-amino-6-(5-phospho-D-ribosylamino)uracil + NADPH + H(+)</text>
        <dbReference type="Rhea" id="RHEA:17845"/>
        <dbReference type="ChEBI" id="CHEBI:15378"/>
        <dbReference type="ChEBI" id="CHEBI:57783"/>
        <dbReference type="ChEBI" id="CHEBI:58349"/>
        <dbReference type="ChEBI" id="CHEBI:58421"/>
        <dbReference type="ChEBI" id="CHEBI:58453"/>
        <dbReference type="EC" id="1.1.1.193"/>
    </reaction>
</comment>
<dbReference type="InterPro" id="IPR016192">
    <property type="entry name" value="APOBEC/CMP_deaminase_Zn-bd"/>
</dbReference>
<evidence type="ECO:0000256" key="16">
    <source>
        <dbReference type="ARBA" id="ARBA00049886"/>
    </source>
</evidence>
<evidence type="ECO:0000256" key="5">
    <source>
        <dbReference type="ARBA" id="ARBA00007417"/>
    </source>
</evidence>
<comment type="caution">
    <text evidence="18">The sequence shown here is derived from an EMBL/GenBank/DDBJ whole genome shotgun (WGS) entry which is preliminary data.</text>
</comment>
<keyword evidence="18" id="KW-0378">Hydrolase</keyword>
<evidence type="ECO:0000256" key="7">
    <source>
        <dbReference type="ARBA" id="ARBA00013173"/>
    </source>
</evidence>
<reference evidence="18 19" key="1">
    <citation type="journal article" date="2020" name="ISME J.">
        <title>Comparative genomics reveals insights into cyanobacterial evolution and habitat adaptation.</title>
        <authorList>
            <person name="Chen M.Y."/>
            <person name="Teng W.K."/>
            <person name="Zhao L."/>
            <person name="Hu C.X."/>
            <person name="Zhou Y.K."/>
            <person name="Han B.P."/>
            <person name="Song L.R."/>
            <person name="Shu W.S."/>
        </authorList>
    </citation>
    <scope>NUCLEOTIDE SEQUENCE [LARGE SCALE GENOMIC DNA]</scope>
    <source>
        <strain evidence="18 19">FACHB-252</strain>
    </source>
</reference>
<dbReference type="Pfam" id="PF01872">
    <property type="entry name" value="RibD_C"/>
    <property type="match status" value="1"/>
</dbReference>
<dbReference type="PANTHER" id="PTHR38011:SF7">
    <property type="entry name" value="2,5-DIAMINO-6-RIBOSYLAMINO-4(3H)-PYRIMIDINONE 5'-PHOSPHATE REDUCTASE"/>
    <property type="match status" value="1"/>
</dbReference>
<evidence type="ECO:0000256" key="14">
    <source>
        <dbReference type="ARBA" id="ARBA00023268"/>
    </source>
</evidence>
<keyword evidence="9" id="KW-0686">Riboflavin biosynthesis</keyword>
<dbReference type="InterPro" id="IPR050765">
    <property type="entry name" value="Riboflavin_Biosynth_HTPR"/>
</dbReference>
<dbReference type="SUPFAM" id="SSF53927">
    <property type="entry name" value="Cytidine deaminase-like"/>
    <property type="match status" value="1"/>
</dbReference>
<evidence type="ECO:0000256" key="4">
    <source>
        <dbReference type="ARBA" id="ARBA00005259"/>
    </source>
</evidence>
<keyword evidence="13 18" id="KW-0560">Oxidoreductase</keyword>
<feature type="domain" description="CMP/dCMP-type deaminase" evidence="17">
    <location>
        <begin position="36"/>
        <end position="151"/>
    </location>
</feature>
<dbReference type="PROSITE" id="PS00903">
    <property type="entry name" value="CYT_DCMP_DEAMINASES_1"/>
    <property type="match status" value="1"/>
</dbReference>
<dbReference type="Pfam" id="PF00383">
    <property type="entry name" value="dCMP_cyt_deam_1"/>
    <property type="match status" value="1"/>
</dbReference>
<organism evidence="18 19">
    <name type="scientific">Nostoc punctiforme FACHB-252</name>
    <dbReference type="NCBI Taxonomy" id="1357509"/>
    <lineage>
        <taxon>Bacteria</taxon>
        <taxon>Bacillati</taxon>
        <taxon>Cyanobacteriota</taxon>
        <taxon>Cyanophyceae</taxon>
        <taxon>Nostocales</taxon>
        <taxon>Nostocaceae</taxon>
        <taxon>Nostoc</taxon>
    </lineage>
</organism>
<comment type="catalytic activity">
    <reaction evidence="16">
        <text>2,5-diamino-6-hydroxy-4-(5-phosphoribosylamino)-pyrimidine + H2O + H(+) = 5-amino-6-(5-phospho-D-ribosylamino)uracil + NH4(+)</text>
        <dbReference type="Rhea" id="RHEA:21868"/>
        <dbReference type="ChEBI" id="CHEBI:15377"/>
        <dbReference type="ChEBI" id="CHEBI:15378"/>
        <dbReference type="ChEBI" id="CHEBI:28938"/>
        <dbReference type="ChEBI" id="CHEBI:58453"/>
        <dbReference type="ChEBI" id="CHEBI:58614"/>
        <dbReference type="EC" id="3.5.4.26"/>
    </reaction>
</comment>
<evidence type="ECO:0000313" key="19">
    <source>
        <dbReference type="Proteomes" id="UP000606396"/>
    </source>
</evidence>
<name>A0ABR8H7N2_NOSPU</name>
<dbReference type="NCBIfam" id="TIGR00326">
    <property type="entry name" value="eubact_ribD"/>
    <property type="match status" value="1"/>
</dbReference>
<dbReference type="GO" id="GO:0008703">
    <property type="term" value="F:5-amino-6-(5-phosphoribosylamino)uracil reductase activity"/>
    <property type="evidence" value="ECO:0007669"/>
    <property type="project" value="UniProtKB-EC"/>
</dbReference>
<comment type="similarity">
    <text evidence="5">In the C-terminal section; belongs to the HTP reductase family.</text>
</comment>
<dbReference type="Proteomes" id="UP000606396">
    <property type="component" value="Unassembled WGS sequence"/>
</dbReference>
<dbReference type="InterPro" id="IPR004794">
    <property type="entry name" value="Eubact_RibD"/>
</dbReference>
<gene>
    <name evidence="18" type="primary">ribD</name>
    <name evidence="18" type="ORF">H6G94_09500</name>
</gene>